<evidence type="ECO:0000313" key="3">
    <source>
        <dbReference type="Proteomes" id="UP000327085"/>
    </source>
</evidence>
<dbReference type="GO" id="GO:0003676">
    <property type="term" value="F:nucleic acid binding"/>
    <property type="evidence" value="ECO:0007669"/>
    <property type="project" value="InterPro"/>
</dbReference>
<accession>A0A5E4F298</accession>
<dbReference type="SUPFAM" id="SSF53098">
    <property type="entry name" value="Ribonuclease H-like"/>
    <property type="match status" value="1"/>
</dbReference>
<dbReference type="InParanoid" id="A0A5E4F298"/>
<organism evidence="2 3">
    <name type="scientific">Prunus dulcis</name>
    <name type="common">Almond</name>
    <name type="synonym">Amygdalus dulcis</name>
    <dbReference type="NCBI Taxonomy" id="3755"/>
    <lineage>
        <taxon>Eukaryota</taxon>
        <taxon>Viridiplantae</taxon>
        <taxon>Streptophyta</taxon>
        <taxon>Embryophyta</taxon>
        <taxon>Tracheophyta</taxon>
        <taxon>Spermatophyta</taxon>
        <taxon>Magnoliopsida</taxon>
        <taxon>eudicotyledons</taxon>
        <taxon>Gunneridae</taxon>
        <taxon>Pentapetalae</taxon>
        <taxon>rosids</taxon>
        <taxon>fabids</taxon>
        <taxon>Rosales</taxon>
        <taxon>Rosaceae</taxon>
        <taxon>Amygdaloideae</taxon>
        <taxon>Amygdaleae</taxon>
        <taxon>Prunus</taxon>
    </lineage>
</organism>
<dbReference type="EMBL" id="CABIKO010000058">
    <property type="protein sequence ID" value="VVA22117.1"/>
    <property type="molecule type" value="Genomic_DNA"/>
</dbReference>
<dbReference type="InterPro" id="IPR057670">
    <property type="entry name" value="SH3_retrovirus"/>
</dbReference>
<dbReference type="Proteomes" id="UP000327085">
    <property type="component" value="Chromosome 4"/>
</dbReference>
<dbReference type="PANTHER" id="PTHR42648:SF28">
    <property type="entry name" value="TRANSPOSON-ENCODED PROTEIN WITH RIBONUCLEASE H-LIKE AND RETROVIRUS ZINC FINGER-LIKE DOMAINS"/>
    <property type="match status" value="1"/>
</dbReference>
<dbReference type="Pfam" id="PF25597">
    <property type="entry name" value="SH3_retrovirus"/>
    <property type="match status" value="1"/>
</dbReference>
<dbReference type="InterPro" id="IPR039537">
    <property type="entry name" value="Retrotran_Ty1/copia-like"/>
</dbReference>
<reference evidence="3" key="1">
    <citation type="journal article" date="2020" name="Plant J.">
        <title>Transposons played a major role in the diversification between the closely related almond and peach genomes: results from the almond genome sequence.</title>
        <authorList>
            <person name="Alioto T."/>
            <person name="Alexiou K.G."/>
            <person name="Bardil A."/>
            <person name="Barteri F."/>
            <person name="Castanera R."/>
            <person name="Cruz F."/>
            <person name="Dhingra A."/>
            <person name="Duval H."/>
            <person name="Fernandez I Marti A."/>
            <person name="Frias L."/>
            <person name="Galan B."/>
            <person name="Garcia J.L."/>
            <person name="Howad W."/>
            <person name="Gomez-Garrido J."/>
            <person name="Gut M."/>
            <person name="Julca I."/>
            <person name="Morata J."/>
            <person name="Puigdomenech P."/>
            <person name="Ribeca P."/>
            <person name="Rubio Cabetas M.J."/>
            <person name="Vlasova A."/>
            <person name="Wirthensohn M."/>
            <person name="Garcia-Mas J."/>
            <person name="Gabaldon T."/>
            <person name="Casacuberta J.M."/>
            <person name="Arus P."/>
        </authorList>
    </citation>
    <scope>NUCLEOTIDE SEQUENCE [LARGE SCALE GENOMIC DNA]</scope>
    <source>
        <strain evidence="3">cv. Texas</strain>
    </source>
</reference>
<proteinExistence type="predicted"/>
<dbReference type="OMA" id="ARIMRIH"/>
<evidence type="ECO:0000313" key="2">
    <source>
        <dbReference type="EMBL" id="VVA22117.1"/>
    </source>
</evidence>
<dbReference type="PANTHER" id="PTHR42648">
    <property type="entry name" value="TRANSPOSASE, PUTATIVE-RELATED"/>
    <property type="match status" value="1"/>
</dbReference>
<dbReference type="InterPro" id="IPR012337">
    <property type="entry name" value="RNaseH-like_sf"/>
</dbReference>
<protein>
    <submittedName>
        <fullName evidence="2">PREDICTED: Retrovirus-related Pol poly from</fullName>
    </submittedName>
</protein>
<dbReference type="Gramene" id="VVA22117">
    <property type="protein sequence ID" value="VVA22117"/>
    <property type="gene ID" value="Prudul26B000669"/>
</dbReference>
<dbReference type="Gene3D" id="3.30.420.10">
    <property type="entry name" value="Ribonuclease H-like superfamily/Ribonuclease H"/>
    <property type="match status" value="1"/>
</dbReference>
<evidence type="ECO:0000259" key="1">
    <source>
        <dbReference type="Pfam" id="PF25597"/>
    </source>
</evidence>
<dbReference type="InterPro" id="IPR036397">
    <property type="entry name" value="RNaseH_sf"/>
</dbReference>
<name>A0A5E4F298_PRUDU</name>
<dbReference type="AlphaFoldDB" id="A0A5E4F298"/>
<gene>
    <name evidence="2" type="ORF">ALMOND_2B000669</name>
</gene>
<feature type="domain" description="Retroviral polymerase SH3-like" evidence="1">
    <location>
        <begin position="103"/>
        <end position="159"/>
    </location>
</feature>
<sequence>MKDNIKVANFWNFFKSEGVKRHFTVKKTPQQNRATERMNRTLTECERCMRIHVGLPKAFWAAAVNHTSYLVNRSSSKYLDFKCAKEIWSNESIEYTNLKVFGCSAYALIPSDERTKLKPKYFGCIFLDFESSVKDFKSWDPVNRKKILSRDVVFDENTMPIIKVKKP</sequence>